<protein>
    <recommendedName>
        <fullName evidence="4">MULE transposase domain-containing protein</fullName>
    </recommendedName>
</protein>
<evidence type="ECO:0000313" key="2">
    <source>
        <dbReference type="EMBL" id="KAK8843255.1"/>
    </source>
</evidence>
<evidence type="ECO:0000313" key="3">
    <source>
        <dbReference type="Proteomes" id="UP001470230"/>
    </source>
</evidence>
<dbReference type="EMBL" id="JAPFFF010000035">
    <property type="protein sequence ID" value="KAK8843255.1"/>
    <property type="molecule type" value="Genomic_DNA"/>
</dbReference>
<organism evidence="1 3">
    <name type="scientific">Tritrichomonas musculus</name>
    <dbReference type="NCBI Taxonomy" id="1915356"/>
    <lineage>
        <taxon>Eukaryota</taxon>
        <taxon>Metamonada</taxon>
        <taxon>Parabasalia</taxon>
        <taxon>Tritrichomonadida</taxon>
        <taxon>Tritrichomonadidae</taxon>
        <taxon>Tritrichomonas</taxon>
    </lineage>
</organism>
<evidence type="ECO:0008006" key="4">
    <source>
        <dbReference type="Google" id="ProtNLM"/>
    </source>
</evidence>
<dbReference type="EMBL" id="JAPFFF010000525">
    <property type="protein sequence ID" value="KAK8834079.1"/>
    <property type="molecule type" value="Genomic_DNA"/>
</dbReference>
<evidence type="ECO:0000313" key="1">
    <source>
        <dbReference type="EMBL" id="KAK8834079.1"/>
    </source>
</evidence>
<sequence>MLDDENMFGLRINRDLTSPNTVFDSRHPQYIMSDLKNKKFIFTSPKAIVFLSNLDCDHLIFISKNHRKKKFKENDSNQVLLFDRCLTLLPKIQTAENPKQEKIMKVYYDSLGNNFLMQITRISAFIKFEKKNFDIEGFRKFSAYVLIQGQRGIPTPRNPHGYKSNILICYLSRYFNNKINFPRVNQFTASLFADISPPDDRTLQKRLINNTQNSRNLRDTFDILGGYVFLIRGDGFLNYQEELIKAFVWIPKCSIQTLKMGTCIELDTSFKAVDPQVYVVPQLVYRNSGLPLALIVGPKECSHLYALLYRSMQAIDDFENMNGELYKELLSKHVLTDQHSSFTKLQNEYGFQLFYCYVHIIRSFGSHSAISILVREILFMKSEIDFEENLLRIIKTFKTMLKLGGSAKKHYEKFISILGFNENGEVCPRDPRMEPLFIRMQKGVPTSTNHAERFHHFVNESLKNIKNPYRKLGVLTQCIIKQIAHINDNVLRNLRE</sequence>
<gene>
    <name evidence="2" type="ORF">M9Y10_025110</name>
    <name evidence="1" type="ORF">M9Y10_036605</name>
</gene>
<name>A0ABR2GJJ0_9EUKA</name>
<proteinExistence type="predicted"/>
<keyword evidence="3" id="KW-1185">Reference proteome</keyword>
<reference evidence="1 3" key="1">
    <citation type="submission" date="2024-04" db="EMBL/GenBank/DDBJ databases">
        <title>Tritrichomonas musculus Genome.</title>
        <authorList>
            <person name="Alves-Ferreira E."/>
            <person name="Grigg M."/>
            <person name="Lorenzi H."/>
            <person name="Galac M."/>
        </authorList>
    </citation>
    <scope>NUCLEOTIDE SEQUENCE [LARGE SCALE GENOMIC DNA]</scope>
    <source>
        <strain evidence="1 3">EAF2021</strain>
    </source>
</reference>
<comment type="caution">
    <text evidence="1">The sequence shown here is derived from an EMBL/GenBank/DDBJ whole genome shotgun (WGS) entry which is preliminary data.</text>
</comment>
<accession>A0ABR2GJJ0</accession>
<dbReference type="Proteomes" id="UP001470230">
    <property type="component" value="Unassembled WGS sequence"/>
</dbReference>